<dbReference type="CDD" id="cd00201">
    <property type="entry name" value="WW"/>
    <property type="match status" value="1"/>
</dbReference>
<comment type="similarity">
    <text evidence="1">Belongs to the FLX family.</text>
</comment>
<dbReference type="GO" id="GO:0003723">
    <property type="term" value="F:RNA binding"/>
    <property type="evidence" value="ECO:0007669"/>
    <property type="project" value="UniProtKB-UniRule"/>
</dbReference>
<dbReference type="Pfam" id="PF00076">
    <property type="entry name" value="RRM_1"/>
    <property type="match status" value="1"/>
</dbReference>
<dbReference type="InterPro" id="IPR040353">
    <property type="entry name" value="FLX/FLX-like"/>
</dbReference>
<feature type="compositionally biased region" description="Polar residues" evidence="8">
    <location>
        <begin position="355"/>
        <end position="371"/>
    </location>
</feature>
<dbReference type="InParanoid" id="D8RTF3"/>
<evidence type="ECO:0008006" key="13">
    <source>
        <dbReference type="Google" id="ProtNLM"/>
    </source>
</evidence>
<dbReference type="Gene3D" id="3.30.70.330">
    <property type="match status" value="1"/>
</dbReference>
<dbReference type="Gramene" id="EFJ24504">
    <property type="protein sequence ID" value="EFJ24504"/>
    <property type="gene ID" value="SELMODRAFT_414635"/>
</dbReference>
<evidence type="ECO:0000256" key="6">
    <source>
        <dbReference type="PROSITE-ProRule" id="PRU00176"/>
    </source>
</evidence>
<accession>D8RTF3</accession>
<protein>
    <recommendedName>
        <fullName evidence="13">WW domain-containing protein</fullName>
    </recommendedName>
</protein>
<evidence type="ECO:0000313" key="11">
    <source>
        <dbReference type="EMBL" id="EFJ24504.1"/>
    </source>
</evidence>
<dbReference type="GO" id="GO:0030154">
    <property type="term" value="P:cell differentiation"/>
    <property type="evidence" value="ECO:0007669"/>
    <property type="project" value="UniProtKB-KW"/>
</dbReference>
<feature type="domain" description="RRM" evidence="10">
    <location>
        <begin position="372"/>
        <end position="450"/>
    </location>
</feature>
<dbReference type="SMART" id="SM00456">
    <property type="entry name" value="WW"/>
    <property type="match status" value="1"/>
</dbReference>
<dbReference type="InterPro" id="IPR036020">
    <property type="entry name" value="WW_dom_sf"/>
</dbReference>
<name>D8RTF3_SELML</name>
<organism evidence="12">
    <name type="scientific">Selaginella moellendorffii</name>
    <name type="common">Spikemoss</name>
    <dbReference type="NCBI Taxonomy" id="88036"/>
    <lineage>
        <taxon>Eukaryota</taxon>
        <taxon>Viridiplantae</taxon>
        <taxon>Streptophyta</taxon>
        <taxon>Embryophyta</taxon>
        <taxon>Tracheophyta</taxon>
        <taxon>Lycopodiopsida</taxon>
        <taxon>Selaginellales</taxon>
        <taxon>Selaginellaceae</taxon>
        <taxon>Selaginella</taxon>
    </lineage>
</organism>
<dbReference type="OMA" id="SYLHLIM"/>
<feature type="coiled-coil region" evidence="7">
    <location>
        <begin position="65"/>
        <end position="144"/>
    </location>
</feature>
<sequence>MAGRGRMRVPQQGVAILRPHGRGSMVVPPPPIIEQKLAAQHLEIQRLLTENQRFAATHVALRQDVAQLRQIISQNDAKMSALERELEQARSEIKTVNSHRQELLLQAQQMTQDLHRARSDAQQMAVMRAENDTLRQELQRLKATYEPSSGSAGGGGGGGGGVSTSASGKDHQEQLSKEVEKLRAVAASVNYPVASSSAPYVANGSVAATPSSAPVETWTTHYAPNGSLFYYNTVTGVTQWEKPASLAASQAGQELHSNPQAALQQTMHQVLIQQHQAAAAAAAYQLSGHSATPGLQQQFPQQLLYAPQPSSQITGAPGPTNLPGTSQPSTSQNPLAFLARSSGVVNPSLKPDGVSSRQSPSAANSPSRPQGATLSVYGISADYRDSDLVDLFKPYGSVLYAKVATAKEMAAGQPCGTVTMDTRRSAEAAMTAMNGVSISGSALEIKLQRDQDVDFPSKQKSGAYRSSY</sequence>
<dbReference type="InterPro" id="IPR035979">
    <property type="entry name" value="RBD_domain_sf"/>
</dbReference>
<keyword evidence="3" id="KW-0221">Differentiation</keyword>
<dbReference type="InterPro" id="IPR001202">
    <property type="entry name" value="WW_dom"/>
</dbReference>
<evidence type="ECO:0000256" key="2">
    <source>
        <dbReference type="ARBA" id="ARBA00022473"/>
    </source>
</evidence>
<dbReference type="EMBL" id="GL377589">
    <property type="protein sequence ID" value="EFJ24504.1"/>
    <property type="molecule type" value="Genomic_DNA"/>
</dbReference>
<reference evidence="11 12" key="1">
    <citation type="journal article" date="2011" name="Science">
        <title>The Selaginella genome identifies genetic changes associated with the evolution of vascular plants.</title>
        <authorList>
            <person name="Banks J.A."/>
            <person name="Nishiyama T."/>
            <person name="Hasebe M."/>
            <person name="Bowman J.L."/>
            <person name="Gribskov M."/>
            <person name="dePamphilis C."/>
            <person name="Albert V.A."/>
            <person name="Aono N."/>
            <person name="Aoyama T."/>
            <person name="Ambrose B.A."/>
            <person name="Ashton N.W."/>
            <person name="Axtell M.J."/>
            <person name="Barker E."/>
            <person name="Barker M.S."/>
            <person name="Bennetzen J.L."/>
            <person name="Bonawitz N.D."/>
            <person name="Chapple C."/>
            <person name="Cheng C."/>
            <person name="Correa L.G."/>
            <person name="Dacre M."/>
            <person name="DeBarry J."/>
            <person name="Dreyer I."/>
            <person name="Elias M."/>
            <person name="Engstrom E.M."/>
            <person name="Estelle M."/>
            <person name="Feng L."/>
            <person name="Finet C."/>
            <person name="Floyd S.K."/>
            <person name="Frommer W.B."/>
            <person name="Fujita T."/>
            <person name="Gramzow L."/>
            <person name="Gutensohn M."/>
            <person name="Harholt J."/>
            <person name="Hattori M."/>
            <person name="Heyl A."/>
            <person name="Hirai T."/>
            <person name="Hiwatashi Y."/>
            <person name="Ishikawa M."/>
            <person name="Iwata M."/>
            <person name="Karol K.G."/>
            <person name="Koehler B."/>
            <person name="Kolukisaoglu U."/>
            <person name="Kubo M."/>
            <person name="Kurata T."/>
            <person name="Lalonde S."/>
            <person name="Li K."/>
            <person name="Li Y."/>
            <person name="Litt A."/>
            <person name="Lyons E."/>
            <person name="Manning G."/>
            <person name="Maruyama T."/>
            <person name="Michael T.P."/>
            <person name="Mikami K."/>
            <person name="Miyazaki S."/>
            <person name="Morinaga S."/>
            <person name="Murata T."/>
            <person name="Mueller-Roeber B."/>
            <person name="Nelson D.R."/>
            <person name="Obara M."/>
            <person name="Oguri Y."/>
            <person name="Olmstead R.G."/>
            <person name="Onodera N."/>
            <person name="Petersen B.L."/>
            <person name="Pils B."/>
            <person name="Prigge M."/>
            <person name="Rensing S.A."/>
            <person name="Riano-Pachon D.M."/>
            <person name="Roberts A.W."/>
            <person name="Sato Y."/>
            <person name="Scheller H.V."/>
            <person name="Schulz B."/>
            <person name="Schulz C."/>
            <person name="Shakirov E.V."/>
            <person name="Shibagaki N."/>
            <person name="Shinohara N."/>
            <person name="Shippen D.E."/>
            <person name="Soerensen I."/>
            <person name="Sotooka R."/>
            <person name="Sugimoto N."/>
            <person name="Sugita M."/>
            <person name="Sumikawa N."/>
            <person name="Tanurdzic M."/>
            <person name="Theissen G."/>
            <person name="Ulvskov P."/>
            <person name="Wakazuki S."/>
            <person name="Weng J.K."/>
            <person name="Willats W.W."/>
            <person name="Wipf D."/>
            <person name="Wolf P.G."/>
            <person name="Yang L."/>
            <person name="Zimmer A.D."/>
            <person name="Zhu Q."/>
            <person name="Mitros T."/>
            <person name="Hellsten U."/>
            <person name="Loque D."/>
            <person name="Otillar R."/>
            <person name="Salamov A."/>
            <person name="Schmutz J."/>
            <person name="Shapiro H."/>
            <person name="Lindquist E."/>
            <person name="Lucas S."/>
            <person name="Rokhsar D."/>
            <person name="Grigoriev I.V."/>
        </authorList>
    </citation>
    <scope>NUCLEOTIDE SEQUENCE [LARGE SCALE GENOMIC DNA]</scope>
</reference>
<evidence type="ECO:0000256" key="7">
    <source>
        <dbReference type="SAM" id="Coils"/>
    </source>
</evidence>
<dbReference type="AlphaFoldDB" id="D8RTF3"/>
<keyword evidence="5" id="KW-0287">Flowering</keyword>
<dbReference type="HOGENOM" id="CLU_584484_0_0_1"/>
<keyword evidence="6" id="KW-0694">RNA-binding</keyword>
<keyword evidence="2" id="KW-0217">Developmental protein</keyword>
<dbReference type="Proteomes" id="UP000001514">
    <property type="component" value="Unassembled WGS sequence"/>
</dbReference>
<evidence type="ECO:0000259" key="10">
    <source>
        <dbReference type="PROSITE" id="PS50102"/>
    </source>
</evidence>
<dbReference type="OrthoDB" id="1928946at2759"/>
<dbReference type="SUPFAM" id="SSF51045">
    <property type="entry name" value="WW domain"/>
    <property type="match status" value="1"/>
</dbReference>
<dbReference type="PROSITE" id="PS50020">
    <property type="entry name" value="WW_DOMAIN_2"/>
    <property type="match status" value="1"/>
</dbReference>
<dbReference type="InterPro" id="IPR000504">
    <property type="entry name" value="RRM_dom"/>
</dbReference>
<dbReference type="InterPro" id="IPR012677">
    <property type="entry name" value="Nucleotide-bd_a/b_plait_sf"/>
</dbReference>
<keyword evidence="12" id="KW-1185">Reference proteome</keyword>
<evidence type="ECO:0000256" key="4">
    <source>
        <dbReference type="ARBA" id="ARBA00023054"/>
    </source>
</evidence>
<evidence type="ECO:0000259" key="9">
    <source>
        <dbReference type="PROSITE" id="PS50020"/>
    </source>
</evidence>
<dbReference type="SMART" id="SM00360">
    <property type="entry name" value="RRM"/>
    <property type="match status" value="1"/>
</dbReference>
<feature type="domain" description="WW" evidence="9">
    <location>
        <begin position="218"/>
        <end position="245"/>
    </location>
</feature>
<dbReference type="Gene3D" id="2.20.70.10">
    <property type="match status" value="1"/>
</dbReference>
<keyword evidence="4 7" id="KW-0175">Coiled coil</keyword>
<dbReference type="Pfam" id="PF00397">
    <property type="entry name" value="WW"/>
    <property type="match status" value="1"/>
</dbReference>
<dbReference type="PANTHER" id="PTHR33405:SF20">
    <property type="entry name" value="PROTEIN FLX-LIKE 3"/>
    <property type="match status" value="1"/>
</dbReference>
<dbReference type="Gene3D" id="1.10.287.1490">
    <property type="match status" value="1"/>
</dbReference>
<dbReference type="SUPFAM" id="SSF54928">
    <property type="entry name" value="RNA-binding domain, RBD"/>
    <property type="match status" value="1"/>
</dbReference>
<dbReference type="PROSITE" id="PS01159">
    <property type="entry name" value="WW_DOMAIN_1"/>
    <property type="match status" value="1"/>
</dbReference>
<evidence type="ECO:0000313" key="12">
    <source>
        <dbReference type="Proteomes" id="UP000001514"/>
    </source>
</evidence>
<dbReference type="KEGG" id="smo:SELMODRAFT_414635"/>
<dbReference type="STRING" id="88036.D8RTF3"/>
<proteinExistence type="inferred from homology"/>
<evidence type="ECO:0000256" key="3">
    <source>
        <dbReference type="ARBA" id="ARBA00022782"/>
    </source>
</evidence>
<feature type="region of interest" description="Disordered" evidence="8">
    <location>
        <begin position="308"/>
        <end position="333"/>
    </location>
</feature>
<feature type="compositionally biased region" description="Gly residues" evidence="8">
    <location>
        <begin position="151"/>
        <end position="162"/>
    </location>
</feature>
<feature type="compositionally biased region" description="Polar residues" evidence="8">
    <location>
        <begin position="322"/>
        <end position="333"/>
    </location>
</feature>
<feature type="region of interest" description="Disordered" evidence="8">
    <location>
        <begin position="346"/>
        <end position="371"/>
    </location>
</feature>
<evidence type="ECO:0000256" key="1">
    <source>
        <dbReference type="ARBA" id="ARBA00005405"/>
    </source>
</evidence>
<dbReference type="PROSITE" id="PS50102">
    <property type="entry name" value="RRM"/>
    <property type="match status" value="1"/>
</dbReference>
<evidence type="ECO:0000256" key="8">
    <source>
        <dbReference type="SAM" id="MobiDB-lite"/>
    </source>
</evidence>
<feature type="compositionally biased region" description="Basic and acidic residues" evidence="8">
    <location>
        <begin position="168"/>
        <end position="177"/>
    </location>
</feature>
<evidence type="ECO:0000256" key="5">
    <source>
        <dbReference type="ARBA" id="ARBA00023089"/>
    </source>
</evidence>
<feature type="region of interest" description="Disordered" evidence="8">
    <location>
        <begin position="145"/>
        <end position="177"/>
    </location>
</feature>
<dbReference type="PANTHER" id="PTHR33405">
    <property type="entry name" value="PROTEIN FLX-LIKE 2"/>
    <property type="match status" value="1"/>
</dbReference>
<dbReference type="eggNOG" id="KOG0144">
    <property type="taxonomic scope" value="Eukaryota"/>
</dbReference>
<gene>
    <name evidence="11" type="ORF">SELMODRAFT_414635</name>
</gene>